<sequence length="90" mass="10351">MAEGKVPKGARIFLYPSHGGTAPFYLYTRRYGQKKKPVSLVLDFRQIPSIKQKEIEIVVEKIGLKHIAEQGRLIVKTRQHWGSIRKAVHK</sequence>
<dbReference type="Proteomes" id="UP000577419">
    <property type="component" value="Unassembled WGS sequence"/>
</dbReference>
<accession>A0A7J4IQN5</accession>
<name>A0A7J4IQN5_9ARCH</name>
<proteinExistence type="predicted"/>
<protein>
    <submittedName>
        <fullName evidence="1">Uncharacterized protein</fullName>
    </submittedName>
</protein>
<dbReference type="EMBL" id="DUFG01000003">
    <property type="protein sequence ID" value="HIH07813.1"/>
    <property type="molecule type" value="Genomic_DNA"/>
</dbReference>
<comment type="caution">
    <text evidence="1">The sequence shown here is derived from an EMBL/GenBank/DDBJ whole genome shotgun (WGS) entry which is preliminary data.</text>
</comment>
<gene>
    <name evidence="1" type="ORF">HA237_00415</name>
</gene>
<evidence type="ECO:0000313" key="2">
    <source>
        <dbReference type="Proteomes" id="UP000577419"/>
    </source>
</evidence>
<dbReference type="AlphaFoldDB" id="A0A7J4IQN5"/>
<evidence type="ECO:0000313" key="1">
    <source>
        <dbReference type="EMBL" id="HIH07813.1"/>
    </source>
</evidence>
<organism evidence="1 2">
    <name type="scientific">Candidatus Iainarchaeum sp</name>
    <dbReference type="NCBI Taxonomy" id="3101447"/>
    <lineage>
        <taxon>Archaea</taxon>
        <taxon>Candidatus Iainarchaeota</taxon>
        <taxon>Candidatus Iainarchaeia</taxon>
        <taxon>Candidatus Iainarchaeales</taxon>
        <taxon>Candidatus Iainarchaeaceae</taxon>
        <taxon>Candidatus Iainarchaeum</taxon>
    </lineage>
</organism>
<reference evidence="2" key="1">
    <citation type="journal article" date="2020" name="bioRxiv">
        <title>A rank-normalized archaeal taxonomy based on genome phylogeny resolves widespread incomplete and uneven classifications.</title>
        <authorList>
            <person name="Rinke C."/>
            <person name="Chuvochina M."/>
            <person name="Mussig A.J."/>
            <person name="Chaumeil P.-A."/>
            <person name="Waite D.W."/>
            <person name="Whitman W.B."/>
            <person name="Parks D.H."/>
            <person name="Hugenholtz P."/>
        </authorList>
    </citation>
    <scope>NUCLEOTIDE SEQUENCE [LARGE SCALE GENOMIC DNA]</scope>
</reference>